<keyword evidence="3 6" id="KW-0812">Transmembrane</keyword>
<keyword evidence="9" id="KW-1185">Reference proteome</keyword>
<dbReference type="PANTHER" id="PTHR23504">
    <property type="entry name" value="MAJOR FACILITATOR SUPERFAMILY DOMAIN-CONTAINING PROTEIN 10"/>
    <property type="match status" value="1"/>
</dbReference>
<keyword evidence="5 6" id="KW-0472">Membrane</keyword>
<accession>A0ABM7ZAB6</accession>
<dbReference type="InterPro" id="IPR001958">
    <property type="entry name" value="Tet-R_TetA/multi-R_MdtG-like"/>
</dbReference>
<evidence type="ECO:0000259" key="7">
    <source>
        <dbReference type="PROSITE" id="PS50850"/>
    </source>
</evidence>
<feature type="transmembrane region" description="Helical" evidence="6">
    <location>
        <begin position="50"/>
        <end position="68"/>
    </location>
</feature>
<sequence>MEIVFMESKNNSRAIFVLFLTVFIDLLGFGIILPILPLYAEQFGAKPNEATLLVAVYSLMQFLFAPLWGSFSDRYGRRPILLLTLFGSVIAYAGLGFANSLWILFIARSLAGIMAGNISTAQAYIADITTPINRARGMGMIGAAFGLGFILGPAIGGLLIGSDPDNANFHLPSLFAAGLSLLALLCALVLLPESLNSETKAKIQVHRHRQRRLNLLQLSQRPQFCVLVGIYFLVTFAVAAMDSTLALWSKQQLNWGPQQTSYLFAFMGIVSTIIQGGLIGFLKKELGEIKLLTLGILGLGLGLLLIGFSQSLILLLVATTLVAFGISVSQPILNSLISQMTAPEEQGQILGIASSCSALARIGGPTWAGASFMKFGSSAPFLSGFLVMLIALTLSLRVTKTASEAKTERVA</sequence>
<feature type="transmembrane region" description="Helical" evidence="6">
    <location>
        <begin position="138"/>
        <end position="161"/>
    </location>
</feature>
<feature type="transmembrane region" description="Helical" evidence="6">
    <location>
        <begin position="224"/>
        <end position="241"/>
    </location>
</feature>
<evidence type="ECO:0000256" key="2">
    <source>
        <dbReference type="ARBA" id="ARBA00022448"/>
    </source>
</evidence>
<dbReference type="Gene3D" id="1.20.1250.20">
    <property type="entry name" value="MFS general substrate transporter like domains"/>
    <property type="match status" value="1"/>
</dbReference>
<dbReference type="Proteomes" id="UP001055453">
    <property type="component" value="Chromosome"/>
</dbReference>
<evidence type="ECO:0000313" key="9">
    <source>
        <dbReference type="Proteomes" id="UP001055453"/>
    </source>
</evidence>
<dbReference type="PRINTS" id="PR01035">
    <property type="entry name" value="TCRTETA"/>
</dbReference>
<feature type="transmembrane region" description="Helical" evidence="6">
    <location>
        <begin position="261"/>
        <end position="282"/>
    </location>
</feature>
<feature type="transmembrane region" description="Helical" evidence="6">
    <location>
        <begin position="173"/>
        <end position="191"/>
    </location>
</feature>
<dbReference type="SUPFAM" id="SSF103473">
    <property type="entry name" value="MFS general substrate transporter"/>
    <property type="match status" value="1"/>
</dbReference>
<feature type="transmembrane region" description="Helical" evidence="6">
    <location>
        <begin position="15"/>
        <end position="38"/>
    </location>
</feature>
<dbReference type="PANTHER" id="PTHR23504:SF15">
    <property type="entry name" value="MAJOR FACILITATOR SUPERFAMILY (MFS) PROFILE DOMAIN-CONTAINING PROTEIN"/>
    <property type="match status" value="1"/>
</dbReference>
<evidence type="ECO:0000256" key="3">
    <source>
        <dbReference type="ARBA" id="ARBA00022692"/>
    </source>
</evidence>
<dbReference type="PROSITE" id="PS50850">
    <property type="entry name" value="MFS"/>
    <property type="match status" value="1"/>
</dbReference>
<keyword evidence="4 6" id="KW-1133">Transmembrane helix</keyword>
<dbReference type="Pfam" id="PF07690">
    <property type="entry name" value="MFS_1"/>
    <property type="match status" value="1"/>
</dbReference>
<comment type="subcellular location">
    <subcellularLocation>
        <location evidence="1">Cell membrane</location>
        <topology evidence="1">Multi-pass membrane protein</topology>
    </subcellularLocation>
</comment>
<feature type="transmembrane region" description="Helical" evidence="6">
    <location>
        <begin position="289"/>
        <end position="306"/>
    </location>
</feature>
<organism evidence="8 9">
    <name type="scientific">Nostoc cf. commune SO-36</name>
    <dbReference type="NCBI Taxonomy" id="449208"/>
    <lineage>
        <taxon>Bacteria</taxon>
        <taxon>Bacillati</taxon>
        <taxon>Cyanobacteriota</taxon>
        <taxon>Cyanophyceae</taxon>
        <taxon>Nostocales</taxon>
        <taxon>Nostocaceae</taxon>
        <taxon>Nostoc</taxon>
    </lineage>
</organism>
<evidence type="ECO:0000256" key="4">
    <source>
        <dbReference type="ARBA" id="ARBA00022989"/>
    </source>
</evidence>
<evidence type="ECO:0000313" key="8">
    <source>
        <dbReference type="EMBL" id="BDI20194.1"/>
    </source>
</evidence>
<feature type="transmembrane region" description="Helical" evidence="6">
    <location>
        <begin position="103"/>
        <end position="126"/>
    </location>
</feature>
<dbReference type="EMBL" id="AP025732">
    <property type="protein sequence ID" value="BDI20194.1"/>
    <property type="molecule type" value="Genomic_DNA"/>
</dbReference>
<evidence type="ECO:0000256" key="6">
    <source>
        <dbReference type="SAM" id="Phobius"/>
    </source>
</evidence>
<gene>
    <name evidence="8" type="ORF">ANSO36C_59960</name>
</gene>
<feature type="transmembrane region" description="Helical" evidence="6">
    <location>
        <begin position="380"/>
        <end position="399"/>
    </location>
</feature>
<dbReference type="InterPro" id="IPR011701">
    <property type="entry name" value="MFS"/>
</dbReference>
<reference evidence="8" key="1">
    <citation type="submission" date="2022-04" db="EMBL/GenBank/DDBJ databases">
        <title>Complete genome sequence of a cyanobacterium, Nostoc sp. SO-36, isolated in Antarctica.</title>
        <authorList>
            <person name="Kanesaki Y."/>
            <person name="Effendi D."/>
            <person name="Sakamoto T."/>
            <person name="Ohtani S."/>
            <person name="Awai K."/>
        </authorList>
    </citation>
    <scope>NUCLEOTIDE SEQUENCE</scope>
    <source>
        <strain evidence="8">SO-36</strain>
    </source>
</reference>
<keyword evidence="2" id="KW-0813">Transport</keyword>
<evidence type="ECO:0000256" key="5">
    <source>
        <dbReference type="ARBA" id="ARBA00023136"/>
    </source>
</evidence>
<proteinExistence type="predicted"/>
<name>A0ABM7ZAB6_NOSCO</name>
<dbReference type="InterPro" id="IPR020846">
    <property type="entry name" value="MFS_dom"/>
</dbReference>
<evidence type="ECO:0000256" key="1">
    <source>
        <dbReference type="ARBA" id="ARBA00004651"/>
    </source>
</evidence>
<dbReference type="CDD" id="cd17330">
    <property type="entry name" value="MFS_SLC46_TetA_like"/>
    <property type="match status" value="1"/>
</dbReference>
<protein>
    <submittedName>
        <fullName evidence="8">Tetracycline resistance MFS efflux pump</fullName>
    </submittedName>
</protein>
<dbReference type="InterPro" id="IPR036259">
    <property type="entry name" value="MFS_trans_sf"/>
</dbReference>
<feature type="transmembrane region" description="Helical" evidence="6">
    <location>
        <begin position="80"/>
        <end position="97"/>
    </location>
</feature>
<feature type="domain" description="Major facilitator superfamily (MFS) profile" evidence="7">
    <location>
        <begin position="14"/>
        <end position="403"/>
    </location>
</feature>